<feature type="compositionally biased region" description="Basic residues" evidence="1">
    <location>
        <begin position="443"/>
        <end position="455"/>
    </location>
</feature>
<proteinExistence type="predicted"/>
<dbReference type="AlphaFoldDB" id="A0A9X1QPQ2"/>
<gene>
    <name evidence="5" type="ORF">L1O03_07795</name>
</gene>
<evidence type="ECO:0000313" key="6">
    <source>
        <dbReference type="Proteomes" id="UP001139336"/>
    </source>
</evidence>
<evidence type="ECO:0000256" key="1">
    <source>
        <dbReference type="SAM" id="MobiDB-lite"/>
    </source>
</evidence>
<evidence type="ECO:0000259" key="2">
    <source>
        <dbReference type="Pfam" id="PF09818"/>
    </source>
</evidence>
<reference evidence="5" key="1">
    <citation type="submission" date="2022-01" db="EMBL/GenBank/DDBJ databases">
        <title>Corynebacterium sp. nov isolated from isolated from the feces of the greater white-fronted geese (Anser albifrons) at Poyang Lake, PR China.</title>
        <authorList>
            <person name="Liu Q."/>
        </authorList>
    </citation>
    <scope>NUCLEOTIDE SEQUENCE</scope>
    <source>
        <strain evidence="5">JCM 32435</strain>
    </source>
</reference>
<dbReference type="Pfam" id="PF09818">
    <property type="entry name" value="ABC_ATPase"/>
    <property type="match status" value="1"/>
</dbReference>
<dbReference type="RefSeq" id="WP_236119221.1">
    <property type="nucleotide sequence ID" value="NZ_JAKGSI010000004.1"/>
</dbReference>
<dbReference type="SUPFAM" id="SSF52540">
    <property type="entry name" value="P-loop containing nucleoside triphosphate hydrolases"/>
    <property type="match status" value="1"/>
</dbReference>
<organism evidence="5 6">
    <name type="scientific">Corynebacterium uropygiale</name>
    <dbReference type="NCBI Taxonomy" id="1775911"/>
    <lineage>
        <taxon>Bacteria</taxon>
        <taxon>Bacillati</taxon>
        <taxon>Actinomycetota</taxon>
        <taxon>Actinomycetes</taxon>
        <taxon>Mycobacteriales</taxon>
        <taxon>Corynebacteriaceae</taxon>
        <taxon>Corynebacterium</taxon>
    </lineage>
</organism>
<evidence type="ECO:0000313" key="5">
    <source>
        <dbReference type="EMBL" id="MCF4007074.1"/>
    </source>
</evidence>
<dbReference type="EMBL" id="JAKGSI010000004">
    <property type="protein sequence ID" value="MCF4007074.1"/>
    <property type="molecule type" value="Genomic_DNA"/>
</dbReference>
<dbReference type="PANTHER" id="PTHR38149">
    <property type="entry name" value="ATPASE"/>
    <property type="match status" value="1"/>
</dbReference>
<comment type="caution">
    <text evidence="5">The sequence shown here is derived from an EMBL/GenBank/DDBJ whole genome shotgun (WGS) entry which is preliminary data.</text>
</comment>
<dbReference type="InterPro" id="IPR046834">
    <property type="entry name" value="ABC_ATPase_C"/>
</dbReference>
<dbReference type="InterPro" id="IPR049069">
    <property type="entry name" value="MRB1590-like_C"/>
</dbReference>
<dbReference type="PANTHER" id="PTHR38149:SF1">
    <property type="entry name" value="ATPASE"/>
    <property type="match status" value="1"/>
</dbReference>
<dbReference type="InterPro" id="IPR046833">
    <property type="entry name" value="ABC_N"/>
</dbReference>
<accession>A0A9X1QPQ2</accession>
<keyword evidence="6" id="KW-1185">Reference proteome</keyword>
<dbReference type="InterPro" id="IPR019195">
    <property type="entry name" value="ABC_ATPase_put"/>
</dbReference>
<evidence type="ECO:0000259" key="4">
    <source>
        <dbReference type="Pfam" id="PF21117"/>
    </source>
</evidence>
<feature type="domain" description="ATPase of the ABC class N-terminal" evidence="3">
    <location>
        <begin position="2"/>
        <end position="159"/>
    </location>
</feature>
<feature type="region of interest" description="Disordered" evidence="1">
    <location>
        <begin position="425"/>
        <end position="462"/>
    </location>
</feature>
<name>A0A9X1QPQ2_9CORY</name>
<sequence length="558" mass="60053">MLSSRLKSLDNASYGAYKSLRGCHDLGPDMRLHIDRVQSDPFAPPSLARVTVPASWASPTGLDAPLSPAELRSPAAADTILRRLLDALPTHGSKERGSISIDRPGQEVLRRSAVQVDPGGLITLCLEIALPAHGRRIRGRAAAELICAQLPAAVEKAVRFDEEATARCRAACALYREQEAISSYLEEKRLVAFVGDGAILAREAGNSDHPATRAIPFRSPDSLAHTIELPTGRTIRGMGIPEGITLIVGGGYHGKSTLLDAVSRGIYHHIAGDGREFVMTRPDSCSLRAEDGRSVSGVDISPFIGNIPSGADTSFFSTSNASGSTSQAASLREALEAGSRALLIDEDTSATNFMLRDARMGRLVPQEKEPITPLLHRVRALYRDLGVSTVLVAGGSGAFLDVADTVICMESYEPHDVSARARELSEPIGEQPRVSAPAPRCGRIARSRGRGKPRPPRAQGLHAVRDGQDTVDLSTLTQLSDASQTASIAAILHRIEEAGDEQRPLIEQVRALLDDAHPARYSTHRGHPGRLAEVRALEVMAAINRHRGLRCRRPEEQR</sequence>
<protein>
    <submittedName>
        <fullName evidence="5">ABC-ATPase domain-containing protein</fullName>
    </submittedName>
</protein>
<dbReference type="Pfam" id="PF21117">
    <property type="entry name" value="MRB1590_C"/>
    <property type="match status" value="1"/>
</dbReference>
<dbReference type="Proteomes" id="UP001139336">
    <property type="component" value="Unassembled WGS sequence"/>
</dbReference>
<feature type="domain" description="ATPase of the ABC class C-terminal" evidence="2">
    <location>
        <begin position="169"/>
        <end position="430"/>
    </location>
</feature>
<feature type="domain" description="MRB1590-like C-terminal" evidence="4">
    <location>
        <begin position="457"/>
        <end position="551"/>
    </location>
</feature>
<dbReference type="Pfam" id="PF20446">
    <property type="entry name" value="ABC_N"/>
    <property type="match status" value="1"/>
</dbReference>
<dbReference type="InterPro" id="IPR027417">
    <property type="entry name" value="P-loop_NTPase"/>
</dbReference>
<evidence type="ECO:0000259" key="3">
    <source>
        <dbReference type="Pfam" id="PF20446"/>
    </source>
</evidence>